<dbReference type="Gramene" id="OE9A028024T1">
    <property type="protein sequence ID" value="OE9A028024C1"/>
    <property type="gene ID" value="OE9A028024"/>
</dbReference>
<evidence type="ECO:0000313" key="2">
    <source>
        <dbReference type="Proteomes" id="UP000594638"/>
    </source>
</evidence>
<dbReference type="AlphaFoldDB" id="A0A8S0TMB2"/>
<protein>
    <submittedName>
        <fullName evidence="1">Uncharacterized protein</fullName>
    </submittedName>
</protein>
<keyword evidence="2" id="KW-1185">Reference proteome</keyword>
<organism evidence="1 2">
    <name type="scientific">Olea europaea subsp. europaea</name>
    <dbReference type="NCBI Taxonomy" id="158383"/>
    <lineage>
        <taxon>Eukaryota</taxon>
        <taxon>Viridiplantae</taxon>
        <taxon>Streptophyta</taxon>
        <taxon>Embryophyta</taxon>
        <taxon>Tracheophyta</taxon>
        <taxon>Spermatophyta</taxon>
        <taxon>Magnoliopsida</taxon>
        <taxon>eudicotyledons</taxon>
        <taxon>Gunneridae</taxon>
        <taxon>Pentapetalae</taxon>
        <taxon>asterids</taxon>
        <taxon>lamiids</taxon>
        <taxon>Lamiales</taxon>
        <taxon>Oleaceae</taxon>
        <taxon>Oleeae</taxon>
        <taxon>Olea</taxon>
    </lineage>
</organism>
<gene>
    <name evidence="1" type="ORF">OLEA9_A028024</name>
</gene>
<dbReference type="EMBL" id="CACTIH010007254">
    <property type="protein sequence ID" value="CAA3005936.1"/>
    <property type="molecule type" value="Genomic_DNA"/>
</dbReference>
<sequence length="70" mass="7832">GRWNLKIGASPSNESDLPLVLCPCRLSGCRLLSEVTEVTDRRGYESDLQMKALTEQDLEEKGLNHDWLSG</sequence>
<proteinExistence type="predicted"/>
<feature type="non-terminal residue" evidence="1">
    <location>
        <position position="1"/>
    </location>
</feature>
<evidence type="ECO:0000313" key="1">
    <source>
        <dbReference type="EMBL" id="CAA3005936.1"/>
    </source>
</evidence>
<accession>A0A8S0TMB2</accession>
<reference evidence="1 2" key="1">
    <citation type="submission" date="2019-12" db="EMBL/GenBank/DDBJ databases">
        <authorList>
            <person name="Alioto T."/>
            <person name="Alioto T."/>
            <person name="Gomez Garrido J."/>
        </authorList>
    </citation>
    <scope>NUCLEOTIDE SEQUENCE [LARGE SCALE GENOMIC DNA]</scope>
</reference>
<name>A0A8S0TMB2_OLEEU</name>
<dbReference type="Proteomes" id="UP000594638">
    <property type="component" value="Unassembled WGS sequence"/>
</dbReference>
<comment type="caution">
    <text evidence="1">The sequence shown here is derived from an EMBL/GenBank/DDBJ whole genome shotgun (WGS) entry which is preliminary data.</text>
</comment>